<organism evidence="1 2">
    <name type="scientific">Manganibacter manganicus</name>
    <dbReference type="NCBI Taxonomy" id="1873176"/>
    <lineage>
        <taxon>Bacteria</taxon>
        <taxon>Pseudomonadati</taxon>
        <taxon>Pseudomonadota</taxon>
        <taxon>Alphaproteobacteria</taxon>
        <taxon>Hyphomicrobiales</taxon>
        <taxon>Phyllobacteriaceae</taxon>
        <taxon>Manganibacter</taxon>
    </lineage>
</organism>
<comment type="caution">
    <text evidence="1">The sequence shown here is derived from an EMBL/GenBank/DDBJ whole genome shotgun (WGS) entry which is preliminary data.</text>
</comment>
<dbReference type="EMBL" id="MDET01000011">
    <property type="protein sequence ID" value="OQM76000.1"/>
    <property type="molecule type" value="Genomic_DNA"/>
</dbReference>
<protein>
    <submittedName>
        <fullName evidence="1">Uncharacterized protein</fullName>
    </submittedName>
</protein>
<proteinExistence type="predicted"/>
<evidence type="ECO:0000313" key="2">
    <source>
        <dbReference type="Proteomes" id="UP000191905"/>
    </source>
</evidence>
<accession>A0A1V8RS26</accession>
<evidence type="ECO:0000313" key="1">
    <source>
        <dbReference type="EMBL" id="OQM76000.1"/>
    </source>
</evidence>
<dbReference type="AlphaFoldDB" id="A0A1V8RS26"/>
<dbReference type="STRING" id="1873176.BFN67_16215"/>
<reference evidence="1 2" key="1">
    <citation type="journal article" date="2016" name="Int. J. Syst. Evol. Microbiol.">
        <title>Pseudaminobacter manganicus sp. nov., isolated from sludge of a manganese mine.</title>
        <authorList>
            <person name="Li J."/>
            <person name="Huang J."/>
            <person name="Liao S."/>
            <person name="Wang G."/>
        </authorList>
    </citation>
    <scope>NUCLEOTIDE SEQUENCE [LARGE SCALE GENOMIC DNA]</scope>
    <source>
        <strain evidence="1 2">JH-7</strain>
    </source>
</reference>
<keyword evidence="2" id="KW-1185">Reference proteome</keyword>
<dbReference type="RefSeq" id="WP_139789090.1">
    <property type="nucleotide sequence ID" value="NZ_MDET01000011.1"/>
</dbReference>
<sequence length="216" mass="24338">MLRFARGYVARIAAKSEDLRADDNQTAKWTLDLTTSCLFSLILHGWGHRHGRLDILCDDSKPLKAMAHVFDGMVDKTIEADLPNGRENARIRAHLVNPLRFGSSADNPTLQIADVLAGATADVLQHVGEEPYRDLLLWVGQHMHDHTTLPIDELADIRLAGPRVNLAVLKEFARRADRGKDPLERMEEFYAQEVREVMSQSRGMRAPVKRLARSAR</sequence>
<dbReference type="OrthoDB" id="4071750at2"/>
<gene>
    <name evidence="1" type="ORF">BFN67_16215</name>
</gene>
<name>A0A1V8RS26_9HYPH</name>
<dbReference type="Proteomes" id="UP000191905">
    <property type="component" value="Unassembled WGS sequence"/>
</dbReference>